<name>A0AAD4PZ70_9EURO</name>
<keyword evidence="8" id="KW-1185">Reference proteome</keyword>
<evidence type="ECO:0000256" key="4">
    <source>
        <dbReference type="ARBA" id="ARBA00023242"/>
    </source>
</evidence>
<dbReference type="GeneID" id="70240344"/>
<dbReference type="PANTHER" id="PTHR38791:SF13">
    <property type="entry name" value="ZN(2)-C6 FUNGAL-TYPE DOMAIN-CONTAINING PROTEIN"/>
    <property type="match status" value="1"/>
</dbReference>
<dbReference type="Gene3D" id="4.10.240.10">
    <property type="entry name" value="Zn(2)-C6 fungal-type DNA-binding domain"/>
    <property type="match status" value="1"/>
</dbReference>
<dbReference type="InterPro" id="IPR001138">
    <property type="entry name" value="Zn2Cys6_DnaBD"/>
</dbReference>
<dbReference type="InterPro" id="IPR036864">
    <property type="entry name" value="Zn2-C6_fun-type_DNA-bd_sf"/>
</dbReference>
<dbReference type="SMART" id="SM00066">
    <property type="entry name" value="GAL4"/>
    <property type="match status" value="1"/>
</dbReference>
<dbReference type="PANTHER" id="PTHR38791">
    <property type="entry name" value="ZN(II)2CYS6 TRANSCRIPTION FACTOR (EUROFUNG)-RELATED-RELATED"/>
    <property type="match status" value="1"/>
</dbReference>
<evidence type="ECO:0000256" key="5">
    <source>
        <dbReference type="SAM" id="MobiDB-lite"/>
    </source>
</evidence>
<organism evidence="7 8">
    <name type="scientific">Talaromyces proteolyticus</name>
    <dbReference type="NCBI Taxonomy" id="1131652"/>
    <lineage>
        <taxon>Eukaryota</taxon>
        <taxon>Fungi</taxon>
        <taxon>Dikarya</taxon>
        <taxon>Ascomycota</taxon>
        <taxon>Pezizomycotina</taxon>
        <taxon>Eurotiomycetes</taxon>
        <taxon>Eurotiomycetidae</taxon>
        <taxon>Eurotiales</taxon>
        <taxon>Trichocomaceae</taxon>
        <taxon>Talaromyces</taxon>
        <taxon>Talaromyces sect. Bacilispori</taxon>
    </lineage>
</organism>
<gene>
    <name evidence="7" type="ORF">BGW36DRAFT_259165</name>
</gene>
<dbReference type="Pfam" id="PF00172">
    <property type="entry name" value="Zn_clus"/>
    <property type="match status" value="1"/>
</dbReference>
<evidence type="ECO:0000256" key="3">
    <source>
        <dbReference type="ARBA" id="ARBA00023163"/>
    </source>
</evidence>
<feature type="domain" description="Zn(2)-C6 fungal-type" evidence="6">
    <location>
        <begin position="10"/>
        <end position="38"/>
    </location>
</feature>
<reference evidence="7" key="1">
    <citation type="submission" date="2021-12" db="EMBL/GenBank/DDBJ databases">
        <title>Convergent genome expansion in fungi linked to evolution of root-endophyte symbiosis.</title>
        <authorList>
            <consortium name="DOE Joint Genome Institute"/>
            <person name="Ke Y.-H."/>
            <person name="Bonito G."/>
            <person name="Liao H.-L."/>
            <person name="Looney B."/>
            <person name="Rojas-Flechas A."/>
            <person name="Nash J."/>
            <person name="Hameed K."/>
            <person name="Schadt C."/>
            <person name="Martin F."/>
            <person name="Crous P.W."/>
            <person name="Miettinen O."/>
            <person name="Magnuson J.K."/>
            <person name="Labbe J."/>
            <person name="Jacobson D."/>
            <person name="Doktycz M.J."/>
            <person name="Veneault-Fourrey C."/>
            <person name="Kuo A."/>
            <person name="Mondo S."/>
            <person name="Calhoun S."/>
            <person name="Riley R."/>
            <person name="Ohm R."/>
            <person name="LaButti K."/>
            <person name="Andreopoulos B."/>
            <person name="Pangilinan J."/>
            <person name="Nolan M."/>
            <person name="Tritt A."/>
            <person name="Clum A."/>
            <person name="Lipzen A."/>
            <person name="Daum C."/>
            <person name="Barry K."/>
            <person name="Grigoriev I.V."/>
            <person name="Vilgalys R."/>
        </authorList>
    </citation>
    <scope>NUCLEOTIDE SEQUENCE</scope>
    <source>
        <strain evidence="7">PMI_201</strain>
    </source>
</reference>
<feature type="non-terminal residue" evidence="7">
    <location>
        <position position="444"/>
    </location>
</feature>
<sequence length="444" mass="51316">MPNTGRPSRDCHACRKRRIKCDLQRPQCSQCIRKGQPCPGYRNELDMRFRTENMSTFPVNMHRDRRRRPDKKVHPMPQTRNAKPERREKKVTEHTASSLPSNDLFALQRPIHFQSTIAESWEFHVRPMIMEKFLMETTPGKNDSMFGFVPILISEAGEGTPLVLACNAVAYAYMTNIIWFPDGIQYRSSAYGSALAATNSALRDPHNFKSDNTLLCIYLLGLYEVRILNADTGFMSAEWAIHSKGLIELLRQRGPEQFNTLHGRQIFWAVINIVQLHSVTSGLDCPHETFVWLNEIDKHCALPEDYVLFRPIIFAHHCTNLCSRVQRLVQYSPFDEILASVPSIIQDMDEVEKITSLNIFSHNPHISSHEIEHPLALPDVPDYPSQCYFGILIYQYYFRMQLSHRVRELLQHASKAPSCTPQQRATITWYEKRCATEFHALVDK</sequence>
<dbReference type="Proteomes" id="UP001201262">
    <property type="component" value="Unassembled WGS sequence"/>
</dbReference>
<keyword evidence="4" id="KW-0539">Nucleus</keyword>
<dbReference type="SUPFAM" id="SSF57701">
    <property type="entry name" value="Zn2/Cys6 DNA-binding domain"/>
    <property type="match status" value="1"/>
</dbReference>
<dbReference type="GO" id="GO:0003677">
    <property type="term" value="F:DNA binding"/>
    <property type="evidence" value="ECO:0007669"/>
    <property type="project" value="UniProtKB-KW"/>
</dbReference>
<protein>
    <recommendedName>
        <fullName evidence="6">Zn(2)-C6 fungal-type domain-containing protein</fullName>
    </recommendedName>
</protein>
<accession>A0AAD4PZ70</accession>
<evidence type="ECO:0000313" key="7">
    <source>
        <dbReference type="EMBL" id="KAH8698711.1"/>
    </source>
</evidence>
<dbReference type="InterPro" id="IPR053175">
    <property type="entry name" value="DHMBA_Reg_Transcription_Factor"/>
</dbReference>
<feature type="compositionally biased region" description="Basic and acidic residues" evidence="5">
    <location>
        <begin position="82"/>
        <end position="93"/>
    </location>
</feature>
<keyword evidence="3" id="KW-0804">Transcription</keyword>
<dbReference type="GO" id="GO:0008270">
    <property type="term" value="F:zinc ion binding"/>
    <property type="evidence" value="ECO:0007669"/>
    <property type="project" value="InterPro"/>
</dbReference>
<comment type="caution">
    <text evidence="7">The sequence shown here is derived from an EMBL/GenBank/DDBJ whole genome shotgun (WGS) entry which is preliminary data.</text>
</comment>
<dbReference type="GO" id="GO:0000981">
    <property type="term" value="F:DNA-binding transcription factor activity, RNA polymerase II-specific"/>
    <property type="evidence" value="ECO:0007669"/>
    <property type="project" value="InterPro"/>
</dbReference>
<proteinExistence type="predicted"/>
<keyword evidence="2" id="KW-0238">DNA-binding</keyword>
<dbReference type="AlphaFoldDB" id="A0AAD4PZ70"/>
<dbReference type="RefSeq" id="XP_046073175.1">
    <property type="nucleotide sequence ID" value="XM_046210057.1"/>
</dbReference>
<dbReference type="EMBL" id="JAJTJA010000005">
    <property type="protein sequence ID" value="KAH8698711.1"/>
    <property type="molecule type" value="Genomic_DNA"/>
</dbReference>
<evidence type="ECO:0000259" key="6">
    <source>
        <dbReference type="PROSITE" id="PS50048"/>
    </source>
</evidence>
<evidence type="ECO:0000256" key="2">
    <source>
        <dbReference type="ARBA" id="ARBA00023125"/>
    </source>
</evidence>
<dbReference type="PROSITE" id="PS50048">
    <property type="entry name" value="ZN2_CY6_FUNGAL_2"/>
    <property type="match status" value="1"/>
</dbReference>
<keyword evidence="1" id="KW-0805">Transcription regulation</keyword>
<feature type="region of interest" description="Disordered" evidence="5">
    <location>
        <begin position="61"/>
        <end position="96"/>
    </location>
</feature>
<evidence type="ECO:0000256" key="1">
    <source>
        <dbReference type="ARBA" id="ARBA00023015"/>
    </source>
</evidence>
<dbReference type="CDD" id="cd00067">
    <property type="entry name" value="GAL4"/>
    <property type="match status" value="1"/>
</dbReference>
<evidence type="ECO:0000313" key="8">
    <source>
        <dbReference type="Proteomes" id="UP001201262"/>
    </source>
</evidence>